<dbReference type="AlphaFoldDB" id="A0A0S3SIF1"/>
<sequence length="78" mass="8161">CLVGCAGCDHFLLDGLLHFLLDVASSCWTQPQLLCSCVGLSWAAPLQAGPPSRVVASAGLACWTASSLWTSCYQAMTV</sequence>
<accession>A0A0S3SIF1</accession>
<dbReference type="EMBL" id="AP015040">
    <property type="protein sequence ID" value="BAT92598.1"/>
    <property type="molecule type" value="Genomic_DNA"/>
</dbReference>
<proteinExistence type="predicted"/>
<protein>
    <submittedName>
        <fullName evidence="1">Uncharacterized protein</fullName>
    </submittedName>
</protein>
<evidence type="ECO:0000313" key="1">
    <source>
        <dbReference type="EMBL" id="BAT92598.1"/>
    </source>
</evidence>
<feature type="non-terminal residue" evidence="1">
    <location>
        <position position="1"/>
    </location>
</feature>
<reference evidence="1 2" key="1">
    <citation type="journal article" date="2015" name="Sci. Rep.">
        <title>The power of single molecule real-time sequencing technology in the de novo assembly of a eukaryotic genome.</title>
        <authorList>
            <person name="Sakai H."/>
            <person name="Naito K."/>
            <person name="Ogiso-Tanaka E."/>
            <person name="Takahashi Y."/>
            <person name="Iseki K."/>
            <person name="Muto C."/>
            <person name="Satou K."/>
            <person name="Teruya K."/>
            <person name="Shiroma A."/>
            <person name="Shimoji M."/>
            <person name="Hirano T."/>
            <person name="Itoh T."/>
            <person name="Kaga A."/>
            <person name="Tomooka N."/>
        </authorList>
    </citation>
    <scope>NUCLEOTIDE SEQUENCE [LARGE SCALE GENOMIC DNA]</scope>
    <source>
        <strain evidence="2">cv. Shumari</strain>
    </source>
</reference>
<gene>
    <name evidence="1" type="primary">Vigan.07G135800</name>
    <name evidence="1" type="ORF">VIGAN_07135800</name>
</gene>
<evidence type="ECO:0000313" key="2">
    <source>
        <dbReference type="Proteomes" id="UP000291084"/>
    </source>
</evidence>
<dbReference type="Proteomes" id="UP000291084">
    <property type="component" value="Chromosome 7"/>
</dbReference>
<keyword evidence="2" id="KW-1185">Reference proteome</keyword>
<organism evidence="1 2">
    <name type="scientific">Vigna angularis var. angularis</name>
    <dbReference type="NCBI Taxonomy" id="157739"/>
    <lineage>
        <taxon>Eukaryota</taxon>
        <taxon>Viridiplantae</taxon>
        <taxon>Streptophyta</taxon>
        <taxon>Embryophyta</taxon>
        <taxon>Tracheophyta</taxon>
        <taxon>Spermatophyta</taxon>
        <taxon>Magnoliopsida</taxon>
        <taxon>eudicotyledons</taxon>
        <taxon>Gunneridae</taxon>
        <taxon>Pentapetalae</taxon>
        <taxon>rosids</taxon>
        <taxon>fabids</taxon>
        <taxon>Fabales</taxon>
        <taxon>Fabaceae</taxon>
        <taxon>Papilionoideae</taxon>
        <taxon>50 kb inversion clade</taxon>
        <taxon>NPAAA clade</taxon>
        <taxon>indigoferoid/millettioid clade</taxon>
        <taxon>Phaseoleae</taxon>
        <taxon>Vigna</taxon>
    </lineage>
</organism>
<name>A0A0S3SIF1_PHAAN</name>